<dbReference type="GO" id="GO:0000981">
    <property type="term" value="F:DNA-binding transcription factor activity, RNA polymerase II-specific"/>
    <property type="evidence" value="ECO:0007669"/>
    <property type="project" value="InterPro"/>
</dbReference>
<dbReference type="GeneID" id="66114737"/>
<name>A0A9P7V8Q7_9ASCO</name>
<reference evidence="2" key="1">
    <citation type="submission" date="2021-03" db="EMBL/GenBank/DDBJ databases">
        <authorList>
            <person name="Palmer J.M."/>
        </authorList>
    </citation>
    <scope>NUCLEOTIDE SEQUENCE</scope>
    <source>
        <strain evidence="2">ARV_011</strain>
    </source>
</reference>
<feature type="region of interest" description="Disordered" evidence="1">
    <location>
        <begin position="120"/>
        <end position="145"/>
    </location>
</feature>
<dbReference type="InterPro" id="IPR001138">
    <property type="entry name" value="Zn2Cys6_DnaBD"/>
</dbReference>
<proteinExistence type="predicted"/>
<protein>
    <submittedName>
        <fullName evidence="2">Uncharacterized protein</fullName>
    </submittedName>
</protein>
<dbReference type="OrthoDB" id="416217at2759"/>
<dbReference type="AlphaFoldDB" id="A0A9P7V8Q7"/>
<dbReference type="CDD" id="cd00067">
    <property type="entry name" value="GAL4"/>
    <property type="match status" value="1"/>
</dbReference>
<evidence type="ECO:0000313" key="3">
    <source>
        <dbReference type="Proteomes" id="UP000790833"/>
    </source>
</evidence>
<dbReference type="EMBL" id="JAHMUF010000015">
    <property type="protein sequence ID" value="KAG7192906.1"/>
    <property type="molecule type" value="Genomic_DNA"/>
</dbReference>
<feature type="compositionally biased region" description="Pro residues" evidence="1">
    <location>
        <begin position="297"/>
        <end position="313"/>
    </location>
</feature>
<feature type="region of interest" description="Disordered" evidence="1">
    <location>
        <begin position="401"/>
        <end position="436"/>
    </location>
</feature>
<feature type="compositionally biased region" description="Polar residues" evidence="1">
    <location>
        <begin position="332"/>
        <end position="352"/>
    </location>
</feature>
<organism evidence="2 3">
    <name type="scientific">Scheffersomyces spartinae</name>
    <dbReference type="NCBI Taxonomy" id="45513"/>
    <lineage>
        <taxon>Eukaryota</taxon>
        <taxon>Fungi</taxon>
        <taxon>Dikarya</taxon>
        <taxon>Ascomycota</taxon>
        <taxon>Saccharomycotina</taxon>
        <taxon>Pichiomycetes</taxon>
        <taxon>Debaryomycetaceae</taxon>
        <taxon>Scheffersomyces</taxon>
    </lineage>
</organism>
<comment type="caution">
    <text evidence="2">The sequence shown here is derived from an EMBL/GenBank/DDBJ whole genome shotgun (WGS) entry which is preliminary data.</text>
</comment>
<feature type="compositionally biased region" description="Polar residues" evidence="1">
    <location>
        <begin position="408"/>
        <end position="436"/>
    </location>
</feature>
<sequence>MKCDEQQPVCANCLRSKRKCYRGIRLNFTQYTIYNPKKSLSSSSSGPNEFGAYVSEYHHRQFYDRELLSRSHKILDQSITIASLYKDGYKKYEPYVRLHSKKDLELSKLHFQRDMNAYNAKLPPLTGSSSSTSSTTNSSYPNTTLSRSLSYLPTTRHRSQGYINASFHPVSEYELMPPPQTIPTHIDSTRNEYHSYQLTSQDTHGQNYGLMQTYIAPMRHPAPQQDQSTFPYRNSDATQYLQQLHSYRDPQHQQPYYKHMEYREGCPPSQRPQQGPVPQPSNIPYQISRASLGATPAPAPPPPPPPPSGPGPGPSQHIPYYQPALDGHHSNYDNYFSSNAQVSNTPSHSNTIGLRPISIRHNTNSNNQLMHTAIPPQQHYYSSDRIARMAPQYSPLGYHNPEDIPQGPSETPQVQQFPASFHPQSLTPPQHLSLITNSGNADIRTSLQAPGSSSFMPPTSTMPPDLLAQNPLNVDTMTIPQPNFGGDVTNRQSYQQAPDFSFSSGLVGTSSGGETSTRSGAPGSWIKPDPTYPGWQEDFEKYLQVLEDEKYYWLLDMFNEKGVWKSIIPPYCLQERAENNNGFLLECLLNCSRSSGNPRLESIIEVQLSIFDKIFDSVDPNTKQPILNKNLKGKSLDILVLQLLISISLILLMFQIKLTNYLMQIGTYSVTVINNQLKLFAILCELIFLNNKFSFTTTTANTTIDDTKKTTEIGVMKVCAMYSVTILKFFLLKYLQANRKLMDFNNIDDKGPSKWKIVYDYASNNLYYLFNLNLFEIENLKTFYHGFSHCQTFINQKEGNNSDASNLREIIWKVIRYHYEVLNPEKFIDKTTSSNIKVEMHNKSDTNNALLAETEKIYSTKNHDAAPVLPLLNEKLGIKSGSVNDLFNPHRLNRYDYTGKDGTALLPNDRILSMGLLTNYMNSIVANQVDEPTSSTFYKKKIVGVFQALSDSFLESDLALRWERNYSWLLQT</sequence>
<gene>
    <name evidence="2" type="ORF">KQ657_001363</name>
</gene>
<dbReference type="Proteomes" id="UP000790833">
    <property type="component" value="Unassembled WGS sequence"/>
</dbReference>
<evidence type="ECO:0000313" key="2">
    <source>
        <dbReference type="EMBL" id="KAG7192906.1"/>
    </source>
</evidence>
<evidence type="ECO:0000256" key="1">
    <source>
        <dbReference type="SAM" id="MobiDB-lite"/>
    </source>
</evidence>
<accession>A0A9P7V8Q7</accession>
<feature type="compositionally biased region" description="Low complexity" evidence="1">
    <location>
        <begin position="122"/>
        <end position="145"/>
    </location>
</feature>
<feature type="compositionally biased region" description="Low complexity" evidence="1">
    <location>
        <begin position="507"/>
        <end position="520"/>
    </location>
</feature>
<feature type="region of interest" description="Disordered" evidence="1">
    <location>
        <begin position="262"/>
        <end position="354"/>
    </location>
</feature>
<dbReference type="GO" id="GO:0008270">
    <property type="term" value="F:zinc ion binding"/>
    <property type="evidence" value="ECO:0007669"/>
    <property type="project" value="InterPro"/>
</dbReference>
<dbReference type="RefSeq" id="XP_043048456.1">
    <property type="nucleotide sequence ID" value="XM_043192161.1"/>
</dbReference>
<feature type="region of interest" description="Disordered" evidence="1">
    <location>
        <begin position="507"/>
        <end position="529"/>
    </location>
</feature>
<keyword evidence="3" id="KW-1185">Reference proteome</keyword>